<proteinExistence type="inferred from homology"/>
<dbReference type="InterPro" id="IPR040911">
    <property type="entry name" value="Exostosin_GT47"/>
</dbReference>
<accession>A0A1Q3CFY6</accession>
<comment type="caution">
    <text evidence="7">The sequence shown here is derived from an EMBL/GenBank/DDBJ whole genome shotgun (WGS) entry which is preliminary data.</text>
</comment>
<keyword evidence="8" id="KW-1185">Reference proteome</keyword>
<gene>
    <name evidence="7" type="ORF">CFOL_v3_22436</name>
</gene>
<dbReference type="AlphaFoldDB" id="A0A1Q3CFY6"/>
<reference evidence="8" key="1">
    <citation type="submission" date="2016-04" db="EMBL/GenBank/DDBJ databases">
        <title>Cephalotus genome sequencing.</title>
        <authorList>
            <person name="Fukushima K."/>
            <person name="Hasebe M."/>
            <person name="Fang X."/>
        </authorList>
    </citation>
    <scope>NUCLEOTIDE SEQUENCE [LARGE SCALE GENOMIC DNA]</scope>
    <source>
        <strain evidence="8">cv. St1</strain>
    </source>
</reference>
<evidence type="ECO:0000313" key="8">
    <source>
        <dbReference type="Proteomes" id="UP000187406"/>
    </source>
</evidence>
<evidence type="ECO:0000256" key="1">
    <source>
        <dbReference type="ARBA" id="ARBA00004323"/>
    </source>
</evidence>
<dbReference type="InterPro" id="IPR004263">
    <property type="entry name" value="Exostosin"/>
</dbReference>
<evidence type="ECO:0000313" key="7">
    <source>
        <dbReference type="EMBL" id="GAV78971.1"/>
    </source>
</evidence>
<name>A0A1Q3CFY6_CEPFO</name>
<dbReference type="InParanoid" id="A0A1Q3CFY6"/>
<evidence type="ECO:0000256" key="4">
    <source>
        <dbReference type="ARBA" id="ARBA00022968"/>
    </source>
</evidence>
<dbReference type="GO" id="GO:0000139">
    <property type="term" value="C:Golgi membrane"/>
    <property type="evidence" value="ECO:0007669"/>
    <property type="project" value="UniProtKB-SubCell"/>
</dbReference>
<evidence type="ECO:0000259" key="6">
    <source>
        <dbReference type="Pfam" id="PF03016"/>
    </source>
</evidence>
<keyword evidence="3" id="KW-0808">Transferase</keyword>
<evidence type="ECO:0000256" key="5">
    <source>
        <dbReference type="ARBA" id="ARBA00023034"/>
    </source>
</evidence>
<keyword evidence="4" id="KW-0812">Transmembrane</keyword>
<dbReference type="GO" id="GO:0016757">
    <property type="term" value="F:glycosyltransferase activity"/>
    <property type="evidence" value="ECO:0007669"/>
    <property type="project" value="UniProtKB-KW"/>
</dbReference>
<comment type="similarity">
    <text evidence="2">Belongs to the glycosyltransferase 47 family.</text>
</comment>
<evidence type="ECO:0000256" key="2">
    <source>
        <dbReference type="ARBA" id="ARBA00010271"/>
    </source>
</evidence>
<feature type="non-terminal residue" evidence="7">
    <location>
        <position position="1"/>
    </location>
</feature>
<keyword evidence="3" id="KW-0328">Glycosyltransferase</keyword>
<dbReference type="STRING" id="3775.A0A1Q3CFY6"/>
<dbReference type="EMBL" id="BDDD01001892">
    <property type="protein sequence ID" value="GAV78971.1"/>
    <property type="molecule type" value="Genomic_DNA"/>
</dbReference>
<feature type="domain" description="Exostosin GT47" evidence="6">
    <location>
        <begin position="75"/>
        <end position="351"/>
    </location>
</feature>
<evidence type="ECO:0000256" key="3">
    <source>
        <dbReference type="ARBA" id="ARBA00022676"/>
    </source>
</evidence>
<dbReference type="OrthoDB" id="1924787at2759"/>
<dbReference type="PANTHER" id="PTHR11062">
    <property type="entry name" value="EXOSTOSIN HEPARAN SULFATE GLYCOSYLTRANSFERASE -RELATED"/>
    <property type="match status" value="1"/>
</dbReference>
<keyword evidence="5" id="KW-0333">Golgi apparatus</keyword>
<sequence length="408" mass="47946">IISTTSKLFSSDTHFNFYWNKLYGSSPTSPELLPTNFFLHSLHNVSLGSNRRNYWNNKEVFHDPEIFLENFKEMNSSFKIYVYRHKRDDPFANVFLPVNYLPWGNYASEHYFKKLLLRSHFITKDPYKAHLFYLPFSISRMRQDPRIGAEGIQDFVKDYISDIRQRYPYWNRTGGADHFYVACHSTGRTAMDKAVEVKINAIQLVCSSSYFLRGYVAHKDASMPQIWPREGDPPDLSSVERDRFAFFAGAVNCRVRQRLVELWGNDTDIYFNAGRLKTSYTDEFLRSKFCLHVRGHGVNTARISDSLYYGCVPVILANYYDVPYIDMLNWKSFSVVVNTRDIPLLKDILHEISSGEYKSLQDNGFKVRKHFQWHPSPIDFDAFSMAMYELWLRRSSVKIKLETFVYFS</sequence>
<organism evidence="7 8">
    <name type="scientific">Cephalotus follicularis</name>
    <name type="common">Albany pitcher plant</name>
    <dbReference type="NCBI Taxonomy" id="3775"/>
    <lineage>
        <taxon>Eukaryota</taxon>
        <taxon>Viridiplantae</taxon>
        <taxon>Streptophyta</taxon>
        <taxon>Embryophyta</taxon>
        <taxon>Tracheophyta</taxon>
        <taxon>Spermatophyta</taxon>
        <taxon>Magnoliopsida</taxon>
        <taxon>eudicotyledons</taxon>
        <taxon>Gunneridae</taxon>
        <taxon>Pentapetalae</taxon>
        <taxon>rosids</taxon>
        <taxon>fabids</taxon>
        <taxon>Oxalidales</taxon>
        <taxon>Cephalotaceae</taxon>
        <taxon>Cephalotus</taxon>
    </lineage>
</organism>
<dbReference type="Pfam" id="PF03016">
    <property type="entry name" value="Exostosin_GT47"/>
    <property type="match status" value="1"/>
</dbReference>
<comment type="subcellular location">
    <subcellularLocation>
        <location evidence="1">Golgi apparatus membrane</location>
        <topology evidence="1">Single-pass type II membrane protein</topology>
    </subcellularLocation>
</comment>
<protein>
    <submittedName>
        <fullName evidence="7">Exostosin domain-containing protein</fullName>
    </submittedName>
</protein>
<dbReference type="Proteomes" id="UP000187406">
    <property type="component" value="Unassembled WGS sequence"/>
</dbReference>
<dbReference type="PANTHER" id="PTHR11062:SF95">
    <property type="entry name" value="EXOSTOSIN GT47 DOMAIN-CONTAINING PROTEIN"/>
    <property type="match status" value="1"/>
</dbReference>
<keyword evidence="4" id="KW-0735">Signal-anchor</keyword>